<reference evidence="6" key="1">
    <citation type="submission" date="2020-10" db="EMBL/GenBank/DDBJ databases">
        <authorList>
            <person name="Gilroy R."/>
        </authorList>
    </citation>
    <scope>NUCLEOTIDE SEQUENCE</scope>
    <source>
        <strain evidence="6">G3-3990</strain>
    </source>
</reference>
<dbReference type="Pfam" id="PF00753">
    <property type="entry name" value="Lactamase_B"/>
    <property type="match status" value="1"/>
</dbReference>
<dbReference type="GO" id="GO:0046872">
    <property type="term" value="F:metal ion binding"/>
    <property type="evidence" value="ECO:0007669"/>
    <property type="project" value="UniProtKB-KW"/>
</dbReference>
<dbReference type="SUPFAM" id="SSF56281">
    <property type="entry name" value="Metallo-hydrolase/oxidoreductase"/>
    <property type="match status" value="1"/>
</dbReference>
<accession>A0A9D9N5B2</accession>
<gene>
    <name evidence="6" type="ORF">IAA73_10520</name>
</gene>
<dbReference type="InterPro" id="IPR051013">
    <property type="entry name" value="MBL_superfamily_lactonases"/>
</dbReference>
<feature type="domain" description="Metallo-beta-lactamase" evidence="5">
    <location>
        <begin position="83"/>
        <end position="268"/>
    </location>
</feature>
<keyword evidence="2" id="KW-0479">Metal-binding</keyword>
<name>A0A9D9N5B2_9BACT</name>
<evidence type="ECO:0000256" key="4">
    <source>
        <dbReference type="ARBA" id="ARBA00022833"/>
    </source>
</evidence>
<dbReference type="Gene3D" id="3.60.15.10">
    <property type="entry name" value="Ribonuclease Z/Hydroxyacylglutathione hydrolase-like"/>
    <property type="match status" value="1"/>
</dbReference>
<evidence type="ECO:0000313" key="6">
    <source>
        <dbReference type="EMBL" id="MBO8460743.1"/>
    </source>
</evidence>
<dbReference type="SMART" id="SM00849">
    <property type="entry name" value="Lactamase_B"/>
    <property type="match status" value="1"/>
</dbReference>
<keyword evidence="3" id="KW-0378">Hydrolase</keyword>
<evidence type="ECO:0000259" key="5">
    <source>
        <dbReference type="SMART" id="SM00849"/>
    </source>
</evidence>
<organism evidence="6 7">
    <name type="scientific">Candidatus Gallipaludibacter merdavium</name>
    <dbReference type="NCBI Taxonomy" id="2840839"/>
    <lineage>
        <taxon>Bacteria</taxon>
        <taxon>Pseudomonadati</taxon>
        <taxon>Bacteroidota</taxon>
        <taxon>Bacteroidia</taxon>
        <taxon>Bacteroidales</taxon>
        <taxon>Candidatus Gallipaludibacter</taxon>
    </lineage>
</organism>
<evidence type="ECO:0000313" key="7">
    <source>
        <dbReference type="Proteomes" id="UP000823641"/>
    </source>
</evidence>
<keyword evidence="4" id="KW-0862">Zinc</keyword>
<proteinExistence type="inferred from homology"/>
<evidence type="ECO:0000256" key="2">
    <source>
        <dbReference type="ARBA" id="ARBA00022723"/>
    </source>
</evidence>
<dbReference type="GO" id="GO:0016787">
    <property type="term" value="F:hydrolase activity"/>
    <property type="evidence" value="ECO:0007669"/>
    <property type="project" value="UniProtKB-KW"/>
</dbReference>
<comment type="caution">
    <text evidence="6">The sequence shown here is derived from an EMBL/GenBank/DDBJ whole genome shotgun (WGS) entry which is preliminary data.</text>
</comment>
<reference evidence="6" key="2">
    <citation type="journal article" date="2021" name="PeerJ">
        <title>Extensive microbial diversity within the chicken gut microbiome revealed by metagenomics and culture.</title>
        <authorList>
            <person name="Gilroy R."/>
            <person name="Ravi A."/>
            <person name="Getino M."/>
            <person name="Pursley I."/>
            <person name="Horton D.L."/>
            <person name="Alikhan N.F."/>
            <person name="Baker D."/>
            <person name="Gharbi K."/>
            <person name="Hall N."/>
            <person name="Watson M."/>
            <person name="Adriaenssens E.M."/>
            <person name="Foster-Nyarko E."/>
            <person name="Jarju S."/>
            <person name="Secka A."/>
            <person name="Antonio M."/>
            <person name="Oren A."/>
            <person name="Chaudhuri R.R."/>
            <person name="La Ragione R."/>
            <person name="Hildebrand F."/>
            <person name="Pallen M.J."/>
        </authorList>
    </citation>
    <scope>NUCLEOTIDE SEQUENCE</scope>
    <source>
        <strain evidence="6">G3-3990</strain>
    </source>
</reference>
<dbReference type="CDD" id="cd07720">
    <property type="entry name" value="OPHC2-like_MBL-fold"/>
    <property type="match status" value="1"/>
</dbReference>
<evidence type="ECO:0000256" key="1">
    <source>
        <dbReference type="ARBA" id="ARBA00007749"/>
    </source>
</evidence>
<dbReference type="PANTHER" id="PTHR42978">
    <property type="entry name" value="QUORUM-QUENCHING LACTONASE YTNP-RELATED-RELATED"/>
    <property type="match status" value="1"/>
</dbReference>
<sequence length="277" mass="30727">MNKTILAFLALCLMACTGKKTQQSKSSQQQELEGIHIKELTDMRLIHLQGNKDEKRMPNQLFYGEKDSALVEQLSPEGSVAASMSCFLIQKDGKNILFDTGNGSASGGQLQKRLKDLQLSPSDIDYLFITHFHFDHIGGMTENDSAAFPNAEVYVPETEYAYWCTQEGDALSQKSMDAYAGRLHRFTLEDTLPMGVIAHDAKGHTPGHTAYEIGQVLIAGDFMHGADLQLKHPELCASYDMNREEAIQTRLWVSEYGKSKSLIIAGMHLPGNGLLQE</sequence>
<dbReference type="InterPro" id="IPR036866">
    <property type="entry name" value="RibonucZ/Hydroxyglut_hydro"/>
</dbReference>
<dbReference type="InterPro" id="IPR001279">
    <property type="entry name" value="Metallo-B-lactamas"/>
</dbReference>
<comment type="similarity">
    <text evidence="1">Belongs to the metallo-beta-lactamase superfamily.</text>
</comment>
<protein>
    <submittedName>
        <fullName evidence="6">MBL fold metallo-hydrolase</fullName>
    </submittedName>
</protein>
<dbReference type="EMBL" id="JADIMG010000097">
    <property type="protein sequence ID" value="MBO8460743.1"/>
    <property type="molecule type" value="Genomic_DNA"/>
</dbReference>
<dbReference type="PANTHER" id="PTHR42978:SF6">
    <property type="entry name" value="QUORUM-QUENCHING LACTONASE YTNP-RELATED"/>
    <property type="match status" value="1"/>
</dbReference>
<dbReference type="Proteomes" id="UP000823641">
    <property type="component" value="Unassembled WGS sequence"/>
</dbReference>
<evidence type="ECO:0000256" key="3">
    <source>
        <dbReference type="ARBA" id="ARBA00022801"/>
    </source>
</evidence>
<dbReference type="AlphaFoldDB" id="A0A9D9N5B2"/>